<dbReference type="InterPro" id="IPR027109">
    <property type="entry name" value="Swc4/Dmap1"/>
</dbReference>
<dbReference type="InterPro" id="IPR008468">
    <property type="entry name" value="DMAP1"/>
</dbReference>
<feature type="domain" description="Myb-like" evidence="10">
    <location>
        <begin position="127"/>
        <end position="179"/>
    </location>
</feature>
<feature type="region of interest" description="Disordered" evidence="9">
    <location>
        <begin position="1"/>
        <end position="37"/>
    </location>
</feature>
<feature type="compositionally biased region" description="Low complexity" evidence="9">
    <location>
        <begin position="274"/>
        <end position="286"/>
    </location>
</feature>
<evidence type="ECO:0000256" key="9">
    <source>
        <dbReference type="SAM" id="MobiDB-lite"/>
    </source>
</evidence>
<evidence type="ECO:0000256" key="2">
    <source>
        <dbReference type="ARBA" id="ARBA00006918"/>
    </source>
</evidence>
<dbReference type="OrthoDB" id="19740at2759"/>
<dbReference type="Proteomes" id="UP000271241">
    <property type="component" value="Unassembled WGS sequence"/>
</dbReference>
<dbReference type="GO" id="GO:0000812">
    <property type="term" value="C:Swr1 complex"/>
    <property type="evidence" value="ECO:0007669"/>
    <property type="project" value="TreeGrafter"/>
</dbReference>
<accession>A0A4P9XXP4</accession>
<feature type="compositionally biased region" description="Low complexity" evidence="9">
    <location>
        <begin position="438"/>
        <end position="450"/>
    </location>
</feature>
<dbReference type="InterPro" id="IPR032563">
    <property type="entry name" value="DAMP1_SANT-like"/>
</dbReference>
<sequence length="487" mass="54502">MNTEDARDILELGGITPARDGRRARRSGAPREKKPDGVNRELFNLIGGLATLPLTETRAKLKERPNFSAKHSRWVWKGFTNSARDDDLVLYHWINEADESTDRSFAGFNNVVDVVEYNEDEYARLLIDRDWSKDETDYLFDMCKRFDLRFIVIADRYDFEGKSRDIEEIKDRYYTVSRRILKLRAGGLSEGLEAYAFDRDREEERKRILDRLFSRTQAQIKEEEALLVEMRRIQQQQRRLQRDHEHVMRLLNIREAPTMPQLPAGSRAGGAGGSSKAHASSNGSRSATATDMETPRPSASIKKKKPPRKESNAAALDRPDIKGEPPTPGSASALADGMPSTPLARKDKLPVGVCLRSSRIQPIRAQTTVNKVLGCFRELSIGPRPVMATERVCANYDQLQQSVLKMLDRKKYADRLEQELRTLKHRRSELSGKPLPDGAAIGAALSSTSASGGGSGLLGDAAFSTPSHSRKRSGGSSATASHKRSRR</sequence>
<dbReference type="SMART" id="SM00717">
    <property type="entry name" value="SANT"/>
    <property type="match status" value="1"/>
</dbReference>
<evidence type="ECO:0000256" key="6">
    <source>
        <dbReference type="ARBA" id="ARBA00023163"/>
    </source>
</evidence>
<keyword evidence="5" id="KW-0805">Transcription regulation</keyword>
<name>A0A4P9XXP4_9FUNG</name>
<dbReference type="GO" id="GO:0003714">
    <property type="term" value="F:transcription corepressor activity"/>
    <property type="evidence" value="ECO:0007669"/>
    <property type="project" value="TreeGrafter"/>
</dbReference>
<evidence type="ECO:0000256" key="4">
    <source>
        <dbReference type="ARBA" id="ARBA00022853"/>
    </source>
</evidence>
<organism evidence="11 12">
    <name type="scientific">Thamnocephalis sphaerospora</name>
    <dbReference type="NCBI Taxonomy" id="78915"/>
    <lineage>
        <taxon>Eukaryota</taxon>
        <taxon>Fungi</taxon>
        <taxon>Fungi incertae sedis</taxon>
        <taxon>Zoopagomycota</taxon>
        <taxon>Zoopagomycotina</taxon>
        <taxon>Zoopagomycetes</taxon>
        <taxon>Zoopagales</taxon>
        <taxon>Sigmoideomycetaceae</taxon>
        <taxon>Thamnocephalis</taxon>
    </lineage>
</organism>
<feature type="compositionally biased region" description="Basic and acidic residues" evidence="9">
    <location>
        <begin position="1"/>
        <end position="10"/>
    </location>
</feature>
<dbReference type="Gene3D" id="1.10.10.60">
    <property type="entry name" value="Homeodomain-like"/>
    <property type="match status" value="1"/>
</dbReference>
<evidence type="ECO:0000256" key="1">
    <source>
        <dbReference type="ARBA" id="ARBA00004123"/>
    </source>
</evidence>
<dbReference type="Pfam" id="PF16282">
    <property type="entry name" value="SANT_DAMP1_like"/>
    <property type="match status" value="1"/>
</dbReference>
<dbReference type="STRING" id="78915.A0A4P9XXP4"/>
<evidence type="ECO:0000256" key="5">
    <source>
        <dbReference type="ARBA" id="ARBA00023015"/>
    </source>
</evidence>
<dbReference type="GO" id="GO:0035267">
    <property type="term" value="C:NuA4 histone acetyltransferase complex"/>
    <property type="evidence" value="ECO:0007669"/>
    <property type="project" value="InterPro"/>
</dbReference>
<keyword evidence="12" id="KW-1185">Reference proteome</keyword>
<keyword evidence="6" id="KW-0804">Transcription</keyword>
<comment type="subcellular location">
    <subcellularLocation>
        <location evidence="1">Nucleus</location>
    </subcellularLocation>
</comment>
<evidence type="ECO:0000256" key="3">
    <source>
        <dbReference type="ARBA" id="ARBA00019132"/>
    </source>
</evidence>
<dbReference type="AlphaFoldDB" id="A0A4P9XXP4"/>
<evidence type="ECO:0000313" key="11">
    <source>
        <dbReference type="EMBL" id="RKP10822.1"/>
    </source>
</evidence>
<evidence type="ECO:0000256" key="8">
    <source>
        <dbReference type="ARBA" id="ARBA00025264"/>
    </source>
</evidence>
<evidence type="ECO:0000256" key="7">
    <source>
        <dbReference type="ARBA" id="ARBA00023242"/>
    </source>
</evidence>
<feature type="region of interest" description="Disordered" evidence="9">
    <location>
        <begin position="425"/>
        <end position="487"/>
    </location>
</feature>
<dbReference type="InterPro" id="IPR001005">
    <property type="entry name" value="SANT/Myb"/>
</dbReference>
<protein>
    <recommendedName>
        <fullName evidence="3">SWR1-complex protein 4</fullName>
    </recommendedName>
</protein>
<evidence type="ECO:0000259" key="10">
    <source>
        <dbReference type="SMART" id="SM00717"/>
    </source>
</evidence>
<feature type="region of interest" description="Disordered" evidence="9">
    <location>
        <begin position="253"/>
        <end position="345"/>
    </location>
</feature>
<dbReference type="GO" id="GO:0006281">
    <property type="term" value="P:DNA repair"/>
    <property type="evidence" value="ECO:0007669"/>
    <property type="project" value="InterPro"/>
</dbReference>
<dbReference type="GO" id="GO:0000122">
    <property type="term" value="P:negative regulation of transcription by RNA polymerase II"/>
    <property type="evidence" value="ECO:0007669"/>
    <property type="project" value="TreeGrafter"/>
</dbReference>
<dbReference type="EMBL" id="KZ992436">
    <property type="protein sequence ID" value="RKP10822.1"/>
    <property type="molecule type" value="Genomic_DNA"/>
</dbReference>
<reference evidence="12" key="1">
    <citation type="journal article" date="2018" name="Nat. Microbiol.">
        <title>Leveraging single-cell genomics to expand the fungal tree of life.</title>
        <authorList>
            <person name="Ahrendt S.R."/>
            <person name="Quandt C.A."/>
            <person name="Ciobanu D."/>
            <person name="Clum A."/>
            <person name="Salamov A."/>
            <person name="Andreopoulos B."/>
            <person name="Cheng J.F."/>
            <person name="Woyke T."/>
            <person name="Pelin A."/>
            <person name="Henrissat B."/>
            <person name="Reynolds N.K."/>
            <person name="Benny G.L."/>
            <person name="Smith M.E."/>
            <person name="James T.Y."/>
            <person name="Grigoriev I.V."/>
        </authorList>
    </citation>
    <scope>NUCLEOTIDE SEQUENCE [LARGE SCALE GENOMIC DNA]</scope>
    <source>
        <strain evidence="12">RSA 1356</strain>
    </source>
</reference>
<comment type="similarity">
    <text evidence="2">Belongs to the SWC4 family.</text>
</comment>
<proteinExistence type="inferred from homology"/>
<dbReference type="PANTHER" id="PTHR12855">
    <property type="entry name" value="DNA METHYLTRANSFERASE 1-ASSOCIATED PROTEIN 1 FAMILY MEMBER"/>
    <property type="match status" value="1"/>
</dbReference>
<keyword evidence="7" id="KW-0539">Nucleus</keyword>
<dbReference type="FunFam" id="1.10.10.60:FF:000087">
    <property type="entry name" value="DNA methyltransferase 1-associated protein 1"/>
    <property type="match status" value="1"/>
</dbReference>
<dbReference type="Pfam" id="PF05499">
    <property type="entry name" value="DMAP1"/>
    <property type="match status" value="1"/>
</dbReference>
<dbReference type="PANTHER" id="PTHR12855:SF10">
    <property type="entry name" value="DNA METHYLTRANSFERASE 1-ASSOCIATED PROTEIN 1"/>
    <property type="match status" value="1"/>
</dbReference>
<dbReference type="GO" id="GO:0006338">
    <property type="term" value="P:chromatin remodeling"/>
    <property type="evidence" value="ECO:0007669"/>
    <property type="project" value="InterPro"/>
</dbReference>
<gene>
    <name evidence="11" type="ORF">THASP1DRAFT_27418</name>
</gene>
<comment type="function">
    <text evidence="8">Component of the SWR1 complex which mediates the ATP-dependent exchange of histone H2A for the H2A variant HZT1 leading to transcriptional regulation of selected genes by chromatin remodeling. Component of the NuA4 histone acetyltransferase complex which is involved in transcriptional activation of selected genes principally by acetylation of nucleosomal histone H4 and H2A. The NuA4 complex is also involved in DNA repair.</text>
</comment>
<evidence type="ECO:0000313" key="12">
    <source>
        <dbReference type="Proteomes" id="UP000271241"/>
    </source>
</evidence>
<keyword evidence="4" id="KW-0156">Chromatin regulator</keyword>